<evidence type="ECO:0000313" key="11">
    <source>
        <dbReference type="EMBL" id="QED29962.1"/>
    </source>
</evidence>
<dbReference type="SUPFAM" id="SSF143011">
    <property type="entry name" value="RelE-like"/>
    <property type="match status" value="1"/>
</dbReference>
<proteinExistence type="predicted"/>
<sequence>MRFAIADTFQKGLDKLSKGDQTLVKQRAFDFQTDHQNPSHQFHRLQGLKEKRFWTVYVNMDIRIIVYKDGDLMMLCYTDHHDAAYEWAKGRQIEVHPETGATQLVELIERREEIVQQVVRQQVVEPPIFGRFEPSYLHKLGVPESWLEPLKYVTDSNLLDTLERLPQEAAERLMRLAAGEVVEIPNVLPTVDPFAHPDTQRRFRVVENQTELYRALEWPWERWTTFLHPTQERALQRTYNGPAYVSGGAGTGKTVVALHRAYKLLREAPEGRVLFTTFSSTLASRLELSANILMGRDTEERQRLRITNLHALARQIWVDDLGRRFQAVDRDGLSDLMAQAKSSLDSSGMSLGFLMSEWESVVDSWGIETWDDYRGFPRKGRGTPLDARTRLAVWRVFERVRELLSSQGKSTWNQLCYSCIEALDDGTHRWDHIIVDESQDFGPAELRLVRALVGTGTNDVFLVGDSGQQLYQRPFSWRDVGIEVVGRSTNLKVNYRTTEQIRRFADGLMPPNMREHGGQELSRGTVSLLQGEAPVIKGFPSADDEIRFVVTQIKTWLDEGMQPKDIAILGRVKKKVLVERAEQALSQLNVPYHWLKSEETVIPEAISLGTMHNAKGLEFKAVVVMGCERGTVPLTWVLSNASDDAERDEAMARERNLLYVATTRARQDLVVTYVGEPSEFI</sequence>
<evidence type="ECO:0000256" key="1">
    <source>
        <dbReference type="ARBA" id="ARBA00022741"/>
    </source>
</evidence>
<dbReference type="CDD" id="cd18807">
    <property type="entry name" value="SF1_C_UvrD"/>
    <property type="match status" value="1"/>
</dbReference>
<dbReference type="KEGG" id="bbae:FRD01_22535"/>
<dbReference type="GO" id="GO:0005524">
    <property type="term" value="F:ATP binding"/>
    <property type="evidence" value="ECO:0007669"/>
    <property type="project" value="UniProtKB-UniRule"/>
</dbReference>
<dbReference type="Gene3D" id="3.40.50.300">
    <property type="entry name" value="P-loop containing nucleotide triphosphate hydrolases"/>
    <property type="match status" value="2"/>
</dbReference>
<dbReference type="PROSITE" id="PS51198">
    <property type="entry name" value="UVRD_HELICASE_ATP_BIND"/>
    <property type="match status" value="1"/>
</dbReference>
<organism evidence="11 12">
    <name type="scientific">Microvenator marinus</name>
    <dbReference type="NCBI Taxonomy" id="2600177"/>
    <lineage>
        <taxon>Bacteria</taxon>
        <taxon>Deltaproteobacteria</taxon>
        <taxon>Bradymonadales</taxon>
        <taxon>Microvenatoraceae</taxon>
        <taxon>Microvenator</taxon>
    </lineage>
</organism>
<keyword evidence="2 9" id="KW-0378">Hydrolase</keyword>
<reference evidence="11 12" key="1">
    <citation type="submission" date="2019-08" db="EMBL/GenBank/DDBJ databases">
        <authorList>
            <person name="Liang Q."/>
        </authorList>
    </citation>
    <scope>NUCLEOTIDE SEQUENCE [LARGE SCALE GENOMIC DNA]</scope>
    <source>
        <strain evidence="11 12">V1718</strain>
    </source>
</reference>
<dbReference type="AlphaFoldDB" id="A0A5B8XVL6"/>
<evidence type="ECO:0000313" key="12">
    <source>
        <dbReference type="Proteomes" id="UP000321595"/>
    </source>
</evidence>
<dbReference type="InterPro" id="IPR027417">
    <property type="entry name" value="P-loop_NTPase"/>
</dbReference>
<evidence type="ECO:0000256" key="4">
    <source>
        <dbReference type="ARBA" id="ARBA00022840"/>
    </source>
</evidence>
<keyword evidence="1 9" id="KW-0547">Nucleotide-binding</keyword>
<feature type="domain" description="UvrD-like helicase ATP-binding" evidence="10">
    <location>
        <begin position="226"/>
        <end position="505"/>
    </location>
</feature>
<dbReference type="SUPFAM" id="SSF52540">
    <property type="entry name" value="P-loop containing nucleoside triphosphate hydrolases"/>
    <property type="match status" value="1"/>
</dbReference>
<evidence type="ECO:0000256" key="9">
    <source>
        <dbReference type="PROSITE-ProRule" id="PRU00560"/>
    </source>
</evidence>
<dbReference type="EC" id="5.6.2.4" evidence="7"/>
<comment type="catalytic activity">
    <reaction evidence="8">
        <text>ATP + H2O = ADP + phosphate + H(+)</text>
        <dbReference type="Rhea" id="RHEA:13065"/>
        <dbReference type="ChEBI" id="CHEBI:15377"/>
        <dbReference type="ChEBI" id="CHEBI:15378"/>
        <dbReference type="ChEBI" id="CHEBI:30616"/>
        <dbReference type="ChEBI" id="CHEBI:43474"/>
        <dbReference type="ChEBI" id="CHEBI:456216"/>
        <dbReference type="EC" id="5.6.2.4"/>
    </reaction>
</comment>
<dbReference type="Pfam" id="PF13361">
    <property type="entry name" value="UvrD_C"/>
    <property type="match status" value="2"/>
</dbReference>
<keyword evidence="3 9" id="KW-0347">Helicase</keyword>
<dbReference type="EMBL" id="CP042467">
    <property type="protein sequence ID" value="QED29962.1"/>
    <property type="molecule type" value="Genomic_DNA"/>
</dbReference>
<comment type="catalytic activity">
    <reaction evidence="6">
        <text>Couples ATP hydrolysis with the unwinding of duplex DNA by translocating in the 3'-5' direction.</text>
        <dbReference type="EC" id="5.6.2.4"/>
    </reaction>
</comment>
<evidence type="ECO:0000256" key="2">
    <source>
        <dbReference type="ARBA" id="ARBA00022801"/>
    </source>
</evidence>
<keyword evidence="4 9" id="KW-0067">ATP-binding</keyword>
<dbReference type="RefSeq" id="WP_146963220.1">
    <property type="nucleotide sequence ID" value="NZ_CP042467.1"/>
</dbReference>
<evidence type="ECO:0000256" key="7">
    <source>
        <dbReference type="ARBA" id="ARBA00034808"/>
    </source>
</evidence>
<dbReference type="PANTHER" id="PTHR11070:SF45">
    <property type="entry name" value="DNA 3'-5' HELICASE"/>
    <property type="match status" value="1"/>
</dbReference>
<dbReference type="GO" id="GO:0000725">
    <property type="term" value="P:recombinational repair"/>
    <property type="evidence" value="ECO:0007669"/>
    <property type="project" value="TreeGrafter"/>
</dbReference>
<feature type="binding site" evidence="9">
    <location>
        <begin position="247"/>
        <end position="254"/>
    </location>
    <ligand>
        <name>ATP</name>
        <dbReference type="ChEBI" id="CHEBI:30616"/>
    </ligand>
</feature>
<keyword evidence="5" id="KW-0413">Isomerase</keyword>
<dbReference type="InterPro" id="IPR035093">
    <property type="entry name" value="RelE/ParE_toxin_dom_sf"/>
</dbReference>
<dbReference type="InterPro" id="IPR014017">
    <property type="entry name" value="DNA_helicase_UvrD-like_C"/>
</dbReference>
<evidence type="ECO:0000259" key="10">
    <source>
        <dbReference type="PROSITE" id="PS51198"/>
    </source>
</evidence>
<evidence type="ECO:0000256" key="5">
    <source>
        <dbReference type="ARBA" id="ARBA00023235"/>
    </source>
</evidence>
<dbReference type="GO" id="GO:0003677">
    <property type="term" value="F:DNA binding"/>
    <property type="evidence" value="ECO:0007669"/>
    <property type="project" value="InterPro"/>
</dbReference>
<dbReference type="InterPro" id="IPR014016">
    <property type="entry name" value="UvrD-like_ATP-bd"/>
</dbReference>
<evidence type="ECO:0000256" key="6">
    <source>
        <dbReference type="ARBA" id="ARBA00034617"/>
    </source>
</evidence>
<evidence type="ECO:0000256" key="3">
    <source>
        <dbReference type="ARBA" id="ARBA00022806"/>
    </source>
</evidence>
<gene>
    <name evidence="11" type="ORF">FRD01_22535</name>
</gene>
<dbReference type="Proteomes" id="UP000321595">
    <property type="component" value="Chromosome"/>
</dbReference>
<dbReference type="GO" id="GO:0016887">
    <property type="term" value="F:ATP hydrolysis activity"/>
    <property type="evidence" value="ECO:0007669"/>
    <property type="project" value="RHEA"/>
</dbReference>
<dbReference type="OrthoDB" id="5441773at2"/>
<protein>
    <recommendedName>
        <fullName evidence="7">DNA 3'-5' helicase</fullName>
        <ecNumber evidence="7">5.6.2.4</ecNumber>
    </recommendedName>
</protein>
<dbReference type="InterPro" id="IPR000212">
    <property type="entry name" value="DNA_helicase_UvrD/REP"/>
</dbReference>
<accession>A0A5B8XVL6</accession>
<dbReference type="GO" id="GO:0043138">
    <property type="term" value="F:3'-5' DNA helicase activity"/>
    <property type="evidence" value="ECO:0007669"/>
    <property type="project" value="UniProtKB-EC"/>
</dbReference>
<dbReference type="Pfam" id="PF00580">
    <property type="entry name" value="UvrD-helicase"/>
    <property type="match status" value="1"/>
</dbReference>
<dbReference type="PANTHER" id="PTHR11070">
    <property type="entry name" value="UVRD / RECB / PCRA DNA HELICASE FAMILY MEMBER"/>
    <property type="match status" value="1"/>
</dbReference>
<name>A0A5B8XVL6_9DELT</name>
<evidence type="ECO:0000256" key="8">
    <source>
        <dbReference type="ARBA" id="ARBA00048988"/>
    </source>
</evidence>
<keyword evidence="12" id="KW-1185">Reference proteome</keyword>